<comment type="caution">
    <text evidence="1">The sequence shown here is derived from an EMBL/GenBank/DDBJ whole genome shotgun (WGS) entry which is preliminary data.</text>
</comment>
<accession>A0A9W6B223</accession>
<dbReference type="Gene3D" id="2.40.128.20">
    <property type="match status" value="1"/>
</dbReference>
<dbReference type="InterPro" id="IPR012674">
    <property type="entry name" value="Calycin"/>
</dbReference>
<dbReference type="EMBL" id="BRPL01000002">
    <property type="protein sequence ID" value="GLB47223.1"/>
    <property type="molecule type" value="Genomic_DNA"/>
</dbReference>
<dbReference type="AlphaFoldDB" id="A0A9W6B223"/>
<dbReference type="SUPFAM" id="SSF50814">
    <property type="entry name" value="Lipocalins"/>
    <property type="match status" value="1"/>
</dbReference>
<evidence type="ECO:0000313" key="2">
    <source>
        <dbReference type="Proteomes" id="UP001144204"/>
    </source>
</evidence>
<keyword evidence="2" id="KW-1185">Reference proteome</keyword>
<evidence type="ECO:0000313" key="1">
    <source>
        <dbReference type="EMBL" id="GLB47223.1"/>
    </source>
</evidence>
<dbReference type="RefSeq" id="WP_286136680.1">
    <property type="nucleotide sequence ID" value="NZ_BRPL01000002.1"/>
</dbReference>
<reference evidence="1" key="2">
    <citation type="journal article" date="2023" name="PLoS ONE">
        <title>Philodulcilactobacillus myokoensis gen. nov., sp. nov., a fructophilic, acidophilic, and agar-phobic lactic acid bacterium isolated from fermented vegetable extracts.</title>
        <authorList>
            <person name="Kouya T."/>
            <person name="Ishiyama Y."/>
            <person name="Ohashi S."/>
            <person name="Kumakubo R."/>
            <person name="Yamazaki T."/>
            <person name="Otaki T."/>
        </authorList>
    </citation>
    <scope>NUCLEOTIDE SEQUENCE</scope>
    <source>
        <strain evidence="1">WR16-4</strain>
    </source>
</reference>
<protein>
    <recommendedName>
        <fullName evidence="3">DUF1934 domain-containing protein</fullName>
    </recommendedName>
</protein>
<gene>
    <name evidence="1" type="ORF">WR164_12020</name>
</gene>
<dbReference type="Proteomes" id="UP001144204">
    <property type="component" value="Unassembled WGS sequence"/>
</dbReference>
<organism evidence="1 2">
    <name type="scientific">Philodulcilactobacillus myokoensis</name>
    <dbReference type="NCBI Taxonomy" id="2929573"/>
    <lineage>
        <taxon>Bacteria</taxon>
        <taxon>Bacillati</taxon>
        <taxon>Bacillota</taxon>
        <taxon>Bacilli</taxon>
        <taxon>Lactobacillales</taxon>
        <taxon>Lactobacillaceae</taxon>
        <taxon>Philodulcilactobacillus</taxon>
    </lineage>
</organism>
<sequence>MDTESPGTPVEIHLETHITQNDNVSSYVFDLNGQVIKMGNAVYIRYMEDDNKNGHPVPVTMKINNEGNIRLTRSGENKMQMYFAEGKRIEARYRTPYGILPIETETPNLNVQYRDLPFRGNIKIDYNLLVGAKLLGQYKIRLQFTS</sequence>
<proteinExistence type="predicted"/>
<dbReference type="Pfam" id="PF09148">
    <property type="entry name" value="DUF1934"/>
    <property type="match status" value="1"/>
</dbReference>
<name>A0A9W6B223_9LACO</name>
<reference evidence="1" key="1">
    <citation type="submission" date="2022-07" db="EMBL/GenBank/DDBJ databases">
        <authorList>
            <person name="Kouya T."/>
            <person name="Ishiyama Y."/>
        </authorList>
    </citation>
    <scope>NUCLEOTIDE SEQUENCE</scope>
    <source>
        <strain evidence="1">WR16-4</strain>
    </source>
</reference>
<dbReference type="InterPro" id="IPR015231">
    <property type="entry name" value="DUF1934"/>
</dbReference>
<evidence type="ECO:0008006" key="3">
    <source>
        <dbReference type="Google" id="ProtNLM"/>
    </source>
</evidence>